<dbReference type="AlphaFoldDB" id="A0A0R1TND0"/>
<feature type="domain" description="N-acetyltransferase" evidence="3">
    <location>
        <begin position="1"/>
        <end position="161"/>
    </location>
</feature>
<evidence type="ECO:0000313" key="5">
    <source>
        <dbReference type="Proteomes" id="UP000051048"/>
    </source>
</evidence>
<proteinExistence type="predicted"/>
<dbReference type="GO" id="GO:0008080">
    <property type="term" value="F:N-acetyltransferase activity"/>
    <property type="evidence" value="ECO:0007669"/>
    <property type="project" value="UniProtKB-ARBA"/>
</dbReference>
<dbReference type="STRING" id="1423740.FC36_GL001767"/>
<evidence type="ECO:0000259" key="3">
    <source>
        <dbReference type="PROSITE" id="PS51186"/>
    </source>
</evidence>
<dbReference type="SUPFAM" id="SSF55729">
    <property type="entry name" value="Acyl-CoA N-acyltransferases (Nat)"/>
    <property type="match status" value="1"/>
</dbReference>
<organism evidence="4 5">
    <name type="scientific">Ligilactobacillus equi DSM 15833 = JCM 10991</name>
    <dbReference type="NCBI Taxonomy" id="1423740"/>
    <lineage>
        <taxon>Bacteria</taxon>
        <taxon>Bacillati</taxon>
        <taxon>Bacillota</taxon>
        <taxon>Bacilli</taxon>
        <taxon>Lactobacillales</taxon>
        <taxon>Lactobacillaceae</taxon>
        <taxon>Ligilactobacillus</taxon>
    </lineage>
</organism>
<dbReference type="InterPro" id="IPR051635">
    <property type="entry name" value="SNAT-like"/>
</dbReference>
<gene>
    <name evidence="4" type="ORF">FC36_GL001767</name>
</gene>
<dbReference type="PANTHER" id="PTHR10908">
    <property type="entry name" value="SEROTONIN N-ACETYLTRANSFERASE"/>
    <property type="match status" value="1"/>
</dbReference>
<dbReference type="RefSeq" id="WP_025020578.1">
    <property type="nucleotide sequence ID" value="NZ_AZFH01000037.1"/>
</dbReference>
<evidence type="ECO:0000256" key="2">
    <source>
        <dbReference type="ARBA" id="ARBA00023315"/>
    </source>
</evidence>
<keyword evidence="2" id="KW-0012">Acyltransferase</keyword>
<dbReference type="PATRIC" id="fig|1423740.3.peg.1904"/>
<dbReference type="EMBL" id="AZFH01000037">
    <property type="protein sequence ID" value="KRL81364.1"/>
    <property type="molecule type" value="Genomic_DNA"/>
</dbReference>
<dbReference type="InterPro" id="IPR000182">
    <property type="entry name" value="GNAT_dom"/>
</dbReference>
<dbReference type="InterPro" id="IPR016181">
    <property type="entry name" value="Acyl_CoA_acyltransferase"/>
</dbReference>
<dbReference type="CDD" id="cd04301">
    <property type="entry name" value="NAT_SF"/>
    <property type="match status" value="1"/>
</dbReference>
<name>A0A0R1TND0_9LACO</name>
<protein>
    <recommendedName>
        <fullName evidence="3">N-acetyltransferase domain-containing protein</fullName>
    </recommendedName>
</protein>
<reference evidence="4 5" key="1">
    <citation type="journal article" date="2015" name="Genome Announc.">
        <title>Expanding the biotechnology potential of lactobacilli through comparative genomics of 213 strains and associated genera.</title>
        <authorList>
            <person name="Sun Z."/>
            <person name="Harris H.M."/>
            <person name="McCann A."/>
            <person name="Guo C."/>
            <person name="Argimon S."/>
            <person name="Zhang W."/>
            <person name="Yang X."/>
            <person name="Jeffery I.B."/>
            <person name="Cooney J.C."/>
            <person name="Kagawa T.F."/>
            <person name="Liu W."/>
            <person name="Song Y."/>
            <person name="Salvetti E."/>
            <person name="Wrobel A."/>
            <person name="Rasinkangas P."/>
            <person name="Parkhill J."/>
            <person name="Rea M.C."/>
            <person name="O'Sullivan O."/>
            <person name="Ritari J."/>
            <person name="Douillard F.P."/>
            <person name="Paul Ross R."/>
            <person name="Yang R."/>
            <person name="Briner A.E."/>
            <person name="Felis G.E."/>
            <person name="de Vos W.M."/>
            <person name="Barrangou R."/>
            <person name="Klaenhammer T.R."/>
            <person name="Caufield P.W."/>
            <person name="Cui Y."/>
            <person name="Zhang H."/>
            <person name="O'Toole P.W."/>
        </authorList>
    </citation>
    <scope>NUCLEOTIDE SEQUENCE [LARGE SCALE GENOMIC DNA]</scope>
    <source>
        <strain evidence="4 5">DSM 15833</strain>
    </source>
</reference>
<evidence type="ECO:0000256" key="1">
    <source>
        <dbReference type="ARBA" id="ARBA00022679"/>
    </source>
</evidence>
<dbReference type="Pfam" id="PF00583">
    <property type="entry name" value="Acetyltransf_1"/>
    <property type="match status" value="1"/>
</dbReference>
<sequence>MELRKARLGDASAIAKLEALSFPVSEAASLASIQARIRVFGNHFWLLFSDTGKLLAFANGMVTDCPNLEDRMYEQADLHQETGAWQMIFSLVTHPDYRKQGLAQQCLQAAIEDARVQKRQGVVLTCKDHLISYYENFGMVNEGFAGSTHGDVNWNQMRLKF</sequence>
<comment type="caution">
    <text evidence="4">The sequence shown here is derived from an EMBL/GenBank/DDBJ whole genome shotgun (WGS) entry which is preliminary data.</text>
</comment>
<accession>A0A0R1TND0</accession>
<dbReference type="Proteomes" id="UP000051048">
    <property type="component" value="Unassembled WGS sequence"/>
</dbReference>
<dbReference type="PANTHER" id="PTHR10908:SF0">
    <property type="entry name" value="SEROTONIN N-ACETYLTRANSFERASE"/>
    <property type="match status" value="1"/>
</dbReference>
<dbReference type="Gene3D" id="3.40.630.30">
    <property type="match status" value="1"/>
</dbReference>
<dbReference type="PROSITE" id="PS51186">
    <property type="entry name" value="GNAT"/>
    <property type="match status" value="1"/>
</dbReference>
<dbReference type="OrthoDB" id="9800962at2"/>
<keyword evidence="1" id="KW-0808">Transferase</keyword>
<evidence type="ECO:0000313" key="4">
    <source>
        <dbReference type="EMBL" id="KRL81364.1"/>
    </source>
</evidence>